<dbReference type="GO" id="GO:0016757">
    <property type="term" value="F:glycosyltransferase activity"/>
    <property type="evidence" value="ECO:0007669"/>
    <property type="project" value="UniProtKB-KW"/>
</dbReference>
<feature type="domain" description="Glycosyltransferase subfamily 4-like N-terminal" evidence="5">
    <location>
        <begin position="28"/>
        <end position="200"/>
    </location>
</feature>
<evidence type="ECO:0000256" key="2">
    <source>
        <dbReference type="ARBA" id="ARBA00022676"/>
    </source>
</evidence>
<feature type="domain" description="Glycosyl transferase family 1" evidence="4">
    <location>
        <begin position="212"/>
        <end position="366"/>
    </location>
</feature>
<dbReference type="Proteomes" id="UP001595960">
    <property type="component" value="Unassembled WGS sequence"/>
</dbReference>
<dbReference type="EMBL" id="JBHSJC010000001">
    <property type="protein sequence ID" value="MFC4828061.1"/>
    <property type="molecule type" value="Genomic_DNA"/>
</dbReference>
<dbReference type="PANTHER" id="PTHR45947">
    <property type="entry name" value="SULFOQUINOVOSYL TRANSFERASE SQD2"/>
    <property type="match status" value="1"/>
</dbReference>
<evidence type="ECO:0000256" key="3">
    <source>
        <dbReference type="ARBA" id="ARBA00022679"/>
    </source>
</evidence>
<dbReference type="InterPro" id="IPR050194">
    <property type="entry name" value="Glycosyltransferase_grp1"/>
</dbReference>
<keyword evidence="2 6" id="KW-0328">Glycosyltransferase</keyword>
<accession>A0ABV9R1S9</accession>
<dbReference type="Pfam" id="PF13439">
    <property type="entry name" value="Glyco_transf_4"/>
    <property type="match status" value="1"/>
</dbReference>
<gene>
    <name evidence="6" type="ORF">ACFPER_04605</name>
</gene>
<dbReference type="PANTHER" id="PTHR45947:SF3">
    <property type="entry name" value="SULFOQUINOVOSYL TRANSFERASE SQD2"/>
    <property type="match status" value="1"/>
</dbReference>
<evidence type="ECO:0000313" key="7">
    <source>
        <dbReference type="Proteomes" id="UP001595960"/>
    </source>
</evidence>
<dbReference type="SUPFAM" id="SSF53756">
    <property type="entry name" value="UDP-Glycosyltransferase/glycogen phosphorylase"/>
    <property type="match status" value="1"/>
</dbReference>
<sequence length="407" mass="43063">MPGGGPDGTPARARHRVALVASSYAPHVGGVEEHVRQVARELAEAGDAVEVWTVDRGTGPGVREIEGVTVRYLPTPLPSGSVGGVGRFLVALPPAWRAWTSAVRAFRPDLLHVHCFGPNGVYALALHRRFRLPLVVTSHGETVADDTAVFERSTVLRVSLRRALRAAAAVTAPSEFVLERLRADFGLVGGEVVPNGVDLTLQGSGQRTPFEGRYVLGVGRLGRIKGFDLLVETFARAGLDPDLRLVIAGDGPERPALEALIRSEALDDRVLMAGRLDPATVADAMAGSIAVIVPSRVEAFGIVALEAWRSGAALVMTSRGGAAGFVRDGVDGVLVDPLDAEASADALRRVVADGDLRARLASAGRSRVAEYTWHRVAAAYLACYERVLARGRGSNRVPAGPREVGSR</sequence>
<dbReference type="CDD" id="cd03801">
    <property type="entry name" value="GT4_PimA-like"/>
    <property type="match status" value="1"/>
</dbReference>
<organism evidence="6 7">
    <name type="scientific">Agromyces aurantiacus</name>
    <dbReference type="NCBI Taxonomy" id="165814"/>
    <lineage>
        <taxon>Bacteria</taxon>
        <taxon>Bacillati</taxon>
        <taxon>Actinomycetota</taxon>
        <taxon>Actinomycetes</taxon>
        <taxon>Micrococcales</taxon>
        <taxon>Microbacteriaceae</taxon>
        <taxon>Agromyces</taxon>
    </lineage>
</organism>
<dbReference type="RefSeq" id="WP_204390950.1">
    <property type="nucleotide sequence ID" value="NZ_JAFBBW010000001.1"/>
</dbReference>
<name>A0ABV9R1S9_9MICO</name>
<dbReference type="InterPro" id="IPR028098">
    <property type="entry name" value="Glyco_trans_4-like_N"/>
</dbReference>
<evidence type="ECO:0000313" key="6">
    <source>
        <dbReference type="EMBL" id="MFC4828061.1"/>
    </source>
</evidence>
<dbReference type="InterPro" id="IPR001296">
    <property type="entry name" value="Glyco_trans_1"/>
</dbReference>
<evidence type="ECO:0000259" key="4">
    <source>
        <dbReference type="Pfam" id="PF00534"/>
    </source>
</evidence>
<evidence type="ECO:0000256" key="1">
    <source>
        <dbReference type="ARBA" id="ARBA00021292"/>
    </source>
</evidence>
<proteinExistence type="predicted"/>
<reference evidence="7" key="1">
    <citation type="journal article" date="2019" name="Int. J. Syst. Evol. Microbiol.">
        <title>The Global Catalogue of Microorganisms (GCM) 10K type strain sequencing project: providing services to taxonomists for standard genome sequencing and annotation.</title>
        <authorList>
            <consortium name="The Broad Institute Genomics Platform"/>
            <consortium name="The Broad Institute Genome Sequencing Center for Infectious Disease"/>
            <person name="Wu L."/>
            <person name="Ma J."/>
        </authorList>
    </citation>
    <scope>NUCLEOTIDE SEQUENCE [LARGE SCALE GENOMIC DNA]</scope>
    <source>
        <strain evidence="7">CGMCC 1.12192</strain>
    </source>
</reference>
<comment type="caution">
    <text evidence="6">The sequence shown here is derived from an EMBL/GenBank/DDBJ whole genome shotgun (WGS) entry which is preliminary data.</text>
</comment>
<protein>
    <recommendedName>
        <fullName evidence="1">D-inositol 3-phosphate glycosyltransferase</fullName>
    </recommendedName>
</protein>
<keyword evidence="3 6" id="KW-0808">Transferase</keyword>
<evidence type="ECO:0000259" key="5">
    <source>
        <dbReference type="Pfam" id="PF13439"/>
    </source>
</evidence>
<dbReference type="Pfam" id="PF00534">
    <property type="entry name" value="Glycos_transf_1"/>
    <property type="match status" value="1"/>
</dbReference>
<dbReference type="Gene3D" id="3.40.50.2000">
    <property type="entry name" value="Glycogen Phosphorylase B"/>
    <property type="match status" value="2"/>
</dbReference>
<keyword evidence="7" id="KW-1185">Reference proteome</keyword>